<dbReference type="Gene3D" id="1.10.1660.10">
    <property type="match status" value="1"/>
</dbReference>
<dbReference type="GeneID" id="41840918"/>
<proteinExistence type="predicted"/>
<dbReference type="SMART" id="SM00422">
    <property type="entry name" value="HTH_MERR"/>
    <property type="match status" value="1"/>
</dbReference>
<dbReference type="RefSeq" id="WP_038568016.1">
    <property type="nucleotide sequence ID" value="NZ_CP008889.1"/>
</dbReference>
<sequence length="225" mass="24678">MAHGLTISGVLDELREEFPDLTVSKVRFLDAQGLVSPKRSDSGYRRYSHEDIDRLRFVLRAQRDRFWPLKVIRDALDAYDRGLTPDGDVMASAVPAVPAQHVDEDVPSEEQLTAAPRENLSLTRDELARGAQASTSLIDDLVTFGLIRADSGGHFDADALAVATAAAGLAEFGVQARHLRPFRLAADREVGLVEQVPLRDTTQRVTIAQRALALHIALVKAGLRH</sequence>
<dbReference type="SUPFAM" id="SSF46955">
    <property type="entry name" value="Putative DNA-binding domain"/>
    <property type="match status" value="1"/>
</dbReference>
<dbReference type="InterPro" id="IPR047057">
    <property type="entry name" value="MerR_fam"/>
</dbReference>
<keyword evidence="4" id="KW-1185">Reference proteome</keyword>
<evidence type="ECO:0000259" key="2">
    <source>
        <dbReference type="PROSITE" id="PS50937"/>
    </source>
</evidence>
<dbReference type="CDD" id="cd00592">
    <property type="entry name" value="HTH_MerR-like"/>
    <property type="match status" value="1"/>
</dbReference>
<dbReference type="EMBL" id="CP008889">
    <property type="protein sequence ID" value="AIF40736.1"/>
    <property type="molecule type" value="Genomic_DNA"/>
</dbReference>
<keyword evidence="1" id="KW-0238">DNA-binding</keyword>
<feature type="domain" description="HTH merR-type" evidence="2">
    <location>
        <begin position="20"/>
        <end position="78"/>
    </location>
</feature>
<gene>
    <name evidence="3" type="ORF">HX89_07060</name>
</gene>
<dbReference type="InterPro" id="IPR000551">
    <property type="entry name" value="MerR-type_HTH_dom"/>
</dbReference>
<dbReference type="PANTHER" id="PTHR30204">
    <property type="entry name" value="REDOX-CYCLING DRUG-SENSING TRANSCRIPTIONAL ACTIVATOR SOXR"/>
    <property type="match status" value="1"/>
</dbReference>
<reference evidence="3 4" key="1">
    <citation type="submission" date="2014-07" db="EMBL/GenBank/DDBJ databases">
        <title>Genome Sequencing of Dermacoccus nishinomiyaensis.</title>
        <authorList>
            <person name="Hong K.W."/>
            <person name="Chan K.G."/>
        </authorList>
    </citation>
    <scope>NUCLEOTIDE SEQUENCE [LARGE SCALE GENOMIC DNA]</scope>
    <source>
        <strain evidence="3 4">M25</strain>
    </source>
</reference>
<dbReference type="AlphaFoldDB" id="A0A075JEP9"/>
<dbReference type="GO" id="GO:0003700">
    <property type="term" value="F:DNA-binding transcription factor activity"/>
    <property type="evidence" value="ECO:0007669"/>
    <property type="project" value="InterPro"/>
</dbReference>
<dbReference type="PANTHER" id="PTHR30204:SF89">
    <property type="entry name" value="HTH MERR-TYPE DOMAIN-CONTAINING PROTEIN"/>
    <property type="match status" value="1"/>
</dbReference>
<accession>A0A075JEP9</accession>
<dbReference type="HOGENOM" id="CLU_053650_0_0_11"/>
<protein>
    <submittedName>
        <fullName evidence="3">MerR family transcriptional regulator</fullName>
    </submittedName>
</protein>
<dbReference type="PROSITE" id="PS50937">
    <property type="entry name" value="HTH_MERR_2"/>
    <property type="match status" value="1"/>
</dbReference>
<name>A0A075JEP9_9MICO</name>
<dbReference type="OrthoDB" id="3191171at2"/>
<dbReference type="KEGG" id="dni:HX89_07060"/>
<dbReference type="InterPro" id="IPR009061">
    <property type="entry name" value="DNA-bd_dom_put_sf"/>
</dbReference>
<dbReference type="eggNOG" id="COG0789">
    <property type="taxonomic scope" value="Bacteria"/>
</dbReference>
<evidence type="ECO:0000313" key="3">
    <source>
        <dbReference type="EMBL" id="AIF40736.1"/>
    </source>
</evidence>
<dbReference type="Pfam" id="PF13411">
    <property type="entry name" value="MerR_1"/>
    <property type="match status" value="1"/>
</dbReference>
<evidence type="ECO:0000313" key="4">
    <source>
        <dbReference type="Proteomes" id="UP000027986"/>
    </source>
</evidence>
<evidence type="ECO:0000256" key="1">
    <source>
        <dbReference type="ARBA" id="ARBA00023125"/>
    </source>
</evidence>
<dbReference type="GO" id="GO:0003677">
    <property type="term" value="F:DNA binding"/>
    <property type="evidence" value="ECO:0007669"/>
    <property type="project" value="UniProtKB-KW"/>
</dbReference>
<organism evidence="3 4">
    <name type="scientific">Dermacoccus nishinomiyaensis</name>
    <dbReference type="NCBI Taxonomy" id="1274"/>
    <lineage>
        <taxon>Bacteria</taxon>
        <taxon>Bacillati</taxon>
        <taxon>Actinomycetota</taxon>
        <taxon>Actinomycetes</taxon>
        <taxon>Micrococcales</taxon>
        <taxon>Dermacoccaceae</taxon>
        <taxon>Dermacoccus</taxon>
    </lineage>
</organism>
<dbReference type="Proteomes" id="UP000027986">
    <property type="component" value="Chromosome"/>
</dbReference>